<evidence type="ECO:0000313" key="3">
    <source>
        <dbReference type="Proteomes" id="UP000006729"/>
    </source>
</evidence>
<sequence>MGIREAIQPSCFLNDPAIPFQQPCNRTSRLSLTIITCSKLKTSKEIKNKDKNVSKKILLSNSAPPVVSEEIGGGGGGGGKKVSVKERSGALGFLKRLPRKVLAVLSILPLAIGEMFVIAVLMAPDFSSGISACITPSASLLS</sequence>
<evidence type="ECO:0000313" key="2">
    <source>
        <dbReference type="EMBL" id="PNT41334.1"/>
    </source>
</evidence>
<gene>
    <name evidence="2" type="ORF">POPTR_004G150500</name>
</gene>
<feature type="transmembrane region" description="Helical" evidence="1">
    <location>
        <begin position="101"/>
        <end position="122"/>
    </location>
</feature>
<keyword evidence="1" id="KW-0472">Membrane</keyword>
<keyword evidence="1" id="KW-0812">Transmembrane</keyword>
<evidence type="ECO:0000256" key="1">
    <source>
        <dbReference type="SAM" id="Phobius"/>
    </source>
</evidence>
<dbReference type="HOGENOM" id="CLU_1819166_0_0_1"/>
<dbReference type="Proteomes" id="UP000006729">
    <property type="component" value="Chromosome 4"/>
</dbReference>
<organism evidence="2 3">
    <name type="scientific">Populus trichocarpa</name>
    <name type="common">Western balsam poplar</name>
    <name type="synonym">Populus balsamifera subsp. trichocarpa</name>
    <dbReference type="NCBI Taxonomy" id="3694"/>
    <lineage>
        <taxon>Eukaryota</taxon>
        <taxon>Viridiplantae</taxon>
        <taxon>Streptophyta</taxon>
        <taxon>Embryophyta</taxon>
        <taxon>Tracheophyta</taxon>
        <taxon>Spermatophyta</taxon>
        <taxon>Magnoliopsida</taxon>
        <taxon>eudicotyledons</taxon>
        <taxon>Gunneridae</taxon>
        <taxon>Pentapetalae</taxon>
        <taxon>rosids</taxon>
        <taxon>fabids</taxon>
        <taxon>Malpighiales</taxon>
        <taxon>Salicaceae</taxon>
        <taxon>Saliceae</taxon>
        <taxon>Populus</taxon>
    </lineage>
</organism>
<dbReference type="STRING" id="3694.B9H0M2"/>
<keyword evidence="1" id="KW-1133">Transmembrane helix</keyword>
<protein>
    <submittedName>
        <fullName evidence="2">Uncharacterized protein</fullName>
    </submittedName>
</protein>
<name>B9H0M2_POPTR</name>
<keyword evidence="3" id="KW-1185">Reference proteome</keyword>
<accession>B9H0M2</accession>
<reference evidence="2 3" key="1">
    <citation type="journal article" date="2006" name="Science">
        <title>The genome of black cottonwood, Populus trichocarpa (Torr. &amp; Gray).</title>
        <authorList>
            <person name="Tuskan G.A."/>
            <person name="Difazio S."/>
            <person name="Jansson S."/>
            <person name="Bohlmann J."/>
            <person name="Grigoriev I."/>
            <person name="Hellsten U."/>
            <person name="Putnam N."/>
            <person name="Ralph S."/>
            <person name="Rombauts S."/>
            <person name="Salamov A."/>
            <person name="Schein J."/>
            <person name="Sterck L."/>
            <person name="Aerts A."/>
            <person name="Bhalerao R.R."/>
            <person name="Bhalerao R.P."/>
            <person name="Blaudez D."/>
            <person name="Boerjan W."/>
            <person name="Brun A."/>
            <person name="Brunner A."/>
            <person name="Busov V."/>
            <person name="Campbell M."/>
            <person name="Carlson J."/>
            <person name="Chalot M."/>
            <person name="Chapman J."/>
            <person name="Chen G.L."/>
            <person name="Cooper D."/>
            <person name="Coutinho P.M."/>
            <person name="Couturier J."/>
            <person name="Covert S."/>
            <person name="Cronk Q."/>
            <person name="Cunningham R."/>
            <person name="Davis J."/>
            <person name="Degroeve S."/>
            <person name="Dejardin A."/>
            <person name="Depamphilis C."/>
            <person name="Detter J."/>
            <person name="Dirks B."/>
            <person name="Dubchak I."/>
            <person name="Duplessis S."/>
            <person name="Ehlting J."/>
            <person name="Ellis B."/>
            <person name="Gendler K."/>
            <person name="Goodstein D."/>
            <person name="Gribskov M."/>
            <person name="Grimwood J."/>
            <person name="Groover A."/>
            <person name="Gunter L."/>
            <person name="Hamberger B."/>
            <person name="Heinze B."/>
            <person name="Helariutta Y."/>
            <person name="Henrissat B."/>
            <person name="Holligan D."/>
            <person name="Holt R."/>
            <person name="Huang W."/>
            <person name="Islam-Faridi N."/>
            <person name="Jones S."/>
            <person name="Jones-Rhoades M."/>
            <person name="Jorgensen R."/>
            <person name="Joshi C."/>
            <person name="Kangasjarvi J."/>
            <person name="Karlsson J."/>
            <person name="Kelleher C."/>
            <person name="Kirkpatrick R."/>
            <person name="Kirst M."/>
            <person name="Kohler A."/>
            <person name="Kalluri U."/>
            <person name="Larimer F."/>
            <person name="Leebens-Mack J."/>
            <person name="Leple J.C."/>
            <person name="Locascio P."/>
            <person name="Lou Y."/>
            <person name="Lucas S."/>
            <person name="Martin F."/>
            <person name="Montanini B."/>
            <person name="Napoli C."/>
            <person name="Nelson D.R."/>
            <person name="Nelson C."/>
            <person name="Nieminen K."/>
            <person name="Nilsson O."/>
            <person name="Pereda V."/>
            <person name="Peter G."/>
            <person name="Philippe R."/>
            <person name="Pilate G."/>
            <person name="Poliakov A."/>
            <person name="Razumovskaya J."/>
            <person name="Richardson P."/>
            <person name="Rinaldi C."/>
            <person name="Ritland K."/>
            <person name="Rouze P."/>
            <person name="Ryaboy D."/>
            <person name="Schmutz J."/>
            <person name="Schrader J."/>
            <person name="Segerman B."/>
            <person name="Shin H."/>
            <person name="Siddiqui A."/>
            <person name="Sterky F."/>
            <person name="Terry A."/>
            <person name="Tsai C.J."/>
            <person name="Uberbacher E."/>
            <person name="Unneberg P."/>
            <person name="Vahala J."/>
            <person name="Wall K."/>
            <person name="Wessler S."/>
            <person name="Yang G."/>
            <person name="Yin T."/>
            <person name="Douglas C."/>
            <person name="Marra M."/>
            <person name="Sandberg G."/>
            <person name="Van de Peer Y."/>
            <person name="Rokhsar D."/>
        </authorList>
    </citation>
    <scope>NUCLEOTIDE SEQUENCE [LARGE SCALE GENOMIC DNA]</scope>
    <source>
        <strain evidence="3">cv. Nisqually</strain>
    </source>
</reference>
<dbReference type="EMBL" id="CM009293">
    <property type="protein sequence ID" value="PNT41334.1"/>
    <property type="molecule type" value="Genomic_DNA"/>
</dbReference>
<dbReference type="InParanoid" id="B9H0M2"/>
<dbReference type="AlphaFoldDB" id="B9H0M2"/>
<proteinExistence type="predicted"/>